<reference evidence="1 2" key="1">
    <citation type="journal article" date="2021" name="J. Hered.">
        <title>A chromosome-level genome assembly of the parasitoid wasp, Cotesia glomerata (Hymenoptera: Braconidae).</title>
        <authorList>
            <person name="Pinto B.J."/>
            <person name="Weis J.J."/>
            <person name="Gamble T."/>
            <person name="Ode P.J."/>
            <person name="Paul R."/>
            <person name="Zaspel J.M."/>
        </authorList>
    </citation>
    <scope>NUCLEOTIDE SEQUENCE [LARGE SCALE GENOMIC DNA]</scope>
    <source>
        <strain evidence="1">CgM1</strain>
    </source>
</reference>
<keyword evidence="2" id="KW-1185">Reference proteome</keyword>
<gene>
    <name evidence="1" type="ORF">KQX54_007802</name>
</gene>
<protein>
    <submittedName>
        <fullName evidence="1">Uncharacterized protein</fullName>
    </submittedName>
</protein>
<dbReference type="Proteomes" id="UP000826195">
    <property type="component" value="Unassembled WGS sequence"/>
</dbReference>
<accession>A0AAV7J599</accession>
<proteinExistence type="predicted"/>
<name>A0AAV7J599_COTGL</name>
<comment type="caution">
    <text evidence="1">The sequence shown here is derived from an EMBL/GenBank/DDBJ whole genome shotgun (WGS) entry which is preliminary data.</text>
</comment>
<evidence type="ECO:0000313" key="2">
    <source>
        <dbReference type="Proteomes" id="UP000826195"/>
    </source>
</evidence>
<dbReference type="AlphaFoldDB" id="A0AAV7J599"/>
<organism evidence="1 2">
    <name type="scientific">Cotesia glomerata</name>
    <name type="common">Lepidopteran parasitic wasp</name>
    <name type="synonym">Apanteles glomeratus</name>
    <dbReference type="NCBI Taxonomy" id="32391"/>
    <lineage>
        <taxon>Eukaryota</taxon>
        <taxon>Metazoa</taxon>
        <taxon>Ecdysozoa</taxon>
        <taxon>Arthropoda</taxon>
        <taxon>Hexapoda</taxon>
        <taxon>Insecta</taxon>
        <taxon>Pterygota</taxon>
        <taxon>Neoptera</taxon>
        <taxon>Endopterygota</taxon>
        <taxon>Hymenoptera</taxon>
        <taxon>Apocrita</taxon>
        <taxon>Ichneumonoidea</taxon>
        <taxon>Braconidae</taxon>
        <taxon>Microgastrinae</taxon>
        <taxon>Cotesia</taxon>
    </lineage>
</organism>
<evidence type="ECO:0000313" key="1">
    <source>
        <dbReference type="EMBL" id="KAH0567236.1"/>
    </source>
</evidence>
<sequence>MLLSLHYYAGVSVTLDVKVEQVKPKLMLSPRLGFTYPGDVCRTVLGWMPMPSVQEHIDEIPSRAGAGVLGLPRAFQRQKDIDHRPDSLPSN</sequence>
<dbReference type="EMBL" id="JAHXZJ010000001">
    <property type="protein sequence ID" value="KAH0567236.1"/>
    <property type="molecule type" value="Genomic_DNA"/>
</dbReference>